<dbReference type="Proteomes" id="UP001212152">
    <property type="component" value="Unassembled WGS sequence"/>
</dbReference>
<protein>
    <submittedName>
        <fullName evidence="2">Uncharacterized protein</fullName>
    </submittedName>
</protein>
<accession>A0AAD5TLJ2</accession>
<gene>
    <name evidence="2" type="ORF">HDU87_003742</name>
</gene>
<comment type="caution">
    <text evidence="2">The sequence shown here is derived from an EMBL/GenBank/DDBJ whole genome shotgun (WGS) entry which is preliminary data.</text>
</comment>
<proteinExistence type="predicted"/>
<name>A0AAD5TLJ2_9FUNG</name>
<dbReference type="EMBL" id="JADGJQ010000028">
    <property type="protein sequence ID" value="KAJ3178190.1"/>
    <property type="molecule type" value="Genomic_DNA"/>
</dbReference>
<feature type="region of interest" description="Disordered" evidence="1">
    <location>
        <begin position="1"/>
        <end position="180"/>
    </location>
</feature>
<feature type="compositionally biased region" description="Low complexity" evidence="1">
    <location>
        <begin position="54"/>
        <end position="90"/>
    </location>
</feature>
<sequence length="279" mass="29179">MLVREPQLPRTPQKAHAHANGGGGGGNGGSGRRTSPANGNGSRGGRGGGRRSRTPPNNNNTANANHAAKGPQQQQQQQPQHHNQHKQQNGASRQKPGSPRATISPASTTNVAHISNGAANRQHSSLTPSAFNHSELPNSATGKASAIAPHAAPAAQPAGSGAAAVAGQQQQRRQTPPSLITTAYQRPILPASPPRPLTVPPVPPAHHFVKPQAEVPKSRVNLASRWNIDPKAKPKATTDTPAHTGPPPFNYQEVVDYMNKAATRPDILEKILAFEKVGA</sequence>
<feature type="compositionally biased region" description="Gly residues" evidence="1">
    <location>
        <begin position="20"/>
        <end position="31"/>
    </location>
</feature>
<evidence type="ECO:0000256" key="1">
    <source>
        <dbReference type="SAM" id="MobiDB-lite"/>
    </source>
</evidence>
<organism evidence="2 3">
    <name type="scientific">Geranomyces variabilis</name>
    <dbReference type="NCBI Taxonomy" id="109894"/>
    <lineage>
        <taxon>Eukaryota</taxon>
        <taxon>Fungi</taxon>
        <taxon>Fungi incertae sedis</taxon>
        <taxon>Chytridiomycota</taxon>
        <taxon>Chytridiomycota incertae sedis</taxon>
        <taxon>Chytridiomycetes</taxon>
        <taxon>Spizellomycetales</taxon>
        <taxon>Powellomycetaceae</taxon>
        <taxon>Geranomyces</taxon>
    </lineage>
</organism>
<reference evidence="2" key="1">
    <citation type="submission" date="2020-05" db="EMBL/GenBank/DDBJ databases">
        <title>Phylogenomic resolution of chytrid fungi.</title>
        <authorList>
            <person name="Stajich J.E."/>
            <person name="Amses K."/>
            <person name="Simmons R."/>
            <person name="Seto K."/>
            <person name="Myers J."/>
            <person name="Bonds A."/>
            <person name="Quandt C.A."/>
            <person name="Barry K."/>
            <person name="Liu P."/>
            <person name="Grigoriev I."/>
            <person name="Longcore J.E."/>
            <person name="James T.Y."/>
        </authorList>
    </citation>
    <scope>NUCLEOTIDE SEQUENCE</scope>
    <source>
        <strain evidence="2">JEL0379</strain>
    </source>
</reference>
<dbReference type="AlphaFoldDB" id="A0AAD5TLJ2"/>
<evidence type="ECO:0000313" key="3">
    <source>
        <dbReference type="Proteomes" id="UP001212152"/>
    </source>
</evidence>
<feature type="compositionally biased region" description="Low complexity" evidence="1">
    <location>
        <begin position="144"/>
        <end position="171"/>
    </location>
</feature>
<keyword evidence="3" id="KW-1185">Reference proteome</keyword>
<evidence type="ECO:0000313" key="2">
    <source>
        <dbReference type="EMBL" id="KAJ3178190.1"/>
    </source>
</evidence>
<feature type="compositionally biased region" description="Polar residues" evidence="1">
    <location>
        <begin position="104"/>
        <end position="142"/>
    </location>
</feature>